<accession>A0A1I7X768</accession>
<organism evidence="2 3">
    <name type="scientific">Heterorhabditis bacteriophora</name>
    <name type="common">Entomopathogenic nematode worm</name>
    <dbReference type="NCBI Taxonomy" id="37862"/>
    <lineage>
        <taxon>Eukaryota</taxon>
        <taxon>Metazoa</taxon>
        <taxon>Ecdysozoa</taxon>
        <taxon>Nematoda</taxon>
        <taxon>Chromadorea</taxon>
        <taxon>Rhabditida</taxon>
        <taxon>Rhabditina</taxon>
        <taxon>Rhabditomorpha</taxon>
        <taxon>Strongyloidea</taxon>
        <taxon>Heterorhabditidae</taxon>
        <taxon>Heterorhabditis</taxon>
    </lineage>
</organism>
<name>A0A1I7X768_HETBA</name>
<reference evidence="3" key="1">
    <citation type="submission" date="2016-11" db="UniProtKB">
        <authorList>
            <consortium name="WormBaseParasite"/>
        </authorList>
    </citation>
    <scope>IDENTIFICATION</scope>
</reference>
<keyword evidence="1" id="KW-0472">Membrane</keyword>
<protein>
    <submittedName>
        <fullName evidence="3">Uncharacterized protein</fullName>
    </submittedName>
</protein>
<keyword evidence="1" id="KW-0812">Transmembrane</keyword>
<keyword evidence="2" id="KW-1185">Reference proteome</keyword>
<feature type="transmembrane region" description="Helical" evidence="1">
    <location>
        <begin position="45"/>
        <end position="73"/>
    </location>
</feature>
<evidence type="ECO:0000313" key="2">
    <source>
        <dbReference type="Proteomes" id="UP000095283"/>
    </source>
</evidence>
<dbReference type="WBParaSite" id="Hba_13271">
    <property type="protein sequence ID" value="Hba_13271"/>
    <property type="gene ID" value="Hba_13271"/>
</dbReference>
<evidence type="ECO:0000256" key="1">
    <source>
        <dbReference type="SAM" id="Phobius"/>
    </source>
</evidence>
<dbReference type="Proteomes" id="UP000095283">
    <property type="component" value="Unplaced"/>
</dbReference>
<proteinExistence type="predicted"/>
<keyword evidence="1" id="KW-1133">Transmembrane helix</keyword>
<dbReference type="AlphaFoldDB" id="A0A1I7X768"/>
<sequence length="116" mass="14031">MHCILWPRYDSYKEVVKDECFFWSSSSGPEEGLDLGCCVPIRDGLWMIIVLFIFTVCVFTLCCLAATFICWMYKCRMFKNAELLREKYRQEEKFKREIDLKLKEISIRRQHYQTFN</sequence>
<evidence type="ECO:0000313" key="3">
    <source>
        <dbReference type="WBParaSite" id="Hba_13271"/>
    </source>
</evidence>